<keyword evidence="2" id="KW-0732">Signal</keyword>
<keyword evidence="4" id="KW-1185">Reference proteome</keyword>
<dbReference type="Proteomes" id="UP001498476">
    <property type="component" value="Unassembled WGS sequence"/>
</dbReference>
<evidence type="ECO:0000256" key="2">
    <source>
        <dbReference type="SAM" id="SignalP"/>
    </source>
</evidence>
<dbReference type="EMBL" id="JAZAVJ010000151">
    <property type="protein sequence ID" value="KAK7409435.1"/>
    <property type="molecule type" value="Genomic_DNA"/>
</dbReference>
<accession>A0ABR1GVM7</accession>
<comment type="caution">
    <text evidence="3">The sequence shown here is derived from an EMBL/GenBank/DDBJ whole genome shotgun (WGS) entry which is preliminary data.</text>
</comment>
<evidence type="ECO:0000313" key="4">
    <source>
        <dbReference type="Proteomes" id="UP001498476"/>
    </source>
</evidence>
<feature type="chain" id="PRO_5045318715" evidence="2">
    <location>
        <begin position="22"/>
        <end position="228"/>
    </location>
</feature>
<gene>
    <name evidence="3" type="ORF">QQX98_008396</name>
</gene>
<feature type="region of interest" description="Disordered" evidence="1">
    <location>
        <begin position="25"/>
        <end position="84"/>
    </location>
</feature>
<protein>
    <submittedName>
        <fullName evidence="3">Uncharacterized protein</fullName>
    </submittedName>
</protein>
<proteinExistence type="predicted"/>
<reference evidence="3 4" key="1">
    <citation type="journal article" date="2025" name="Microbiol. Resour. Announc.">
        <title>Draft genome sequences for Neonectria magnoliae and Neonectria punicea, canker pathogens of Liriodendron tulipifera and Acer saccharum in West Virginia.</title>
        <authorList>
            <person name="Petronek H.M."/>
            <person name="Kasson M.T."/>
            <person name="Metheny A.M."/>
            <person name="Stauder C.M."/>
            <person name="Lovett B."/>
            <person name="Lynch S.C."/>
            <person name="Garnas J.R."/>
            <person name="Kasson L.R."/>
            <person name="Stajich J.E."/>
        </authorList>
    </citation>
    <scope>NUCLEOTIDE SEQUENCE [LARGE SCALE GENOMIC DNA]</scope>
    <source>
        <strain evidence="3 4">NRRL 64653</strain>
    </source>
</reference>
<evidence type="ECO:0000256" key="1">
    <source>
        <dbReference type="SAM" id="MobiDB-lite"/>
    </source>
</evidence>
<feature type="signal peptide" evidence="2">
    <location>
        <begin position="1"/>
        <end position="21"/>
    </location>
</feature>
<sequence>MRFTILFSLGLGLLAADSAVAGPCRPSVTASSSSTAVESTSVDQTTSATTAESSFTTTSVASVESPTKEATSSTETTSTSSAPVSAPTFTVLAGTSALKDGGQHNGIYIYDSARTDITAHTASIDPSTGRMVFSSGFFWKAQYTRDPTSPALVLNGDNSSGYGSDFPALTCTVGDDLKITCSAPAGECDFDDNCAATSGTWNTFCSQYDSVFGCPSGYSPITLQGQAV</sequence>
<evidence type="ECO:0000313" key="3">
    <source>
        <dbReference type="EMBL" id="KAK7409435.1"/>
    </source>
</evidence>
<name>A0ABR1GVM7_9HYPO</name>
<organism evidence="3 4">
    <name type="scientific">Neonectria punicea</name>
    <dbReference type="NCBI Taxonomy" id="979145"/>
    <lineage>
        <taxon>Eukaryota</taxon>
        <taxon>Fungi</taxon>
        <taxon>Dikarya</taxon>
        <taxon>Ascomycota</taxon>
        <taxon>Pezizomycotina</taxon>
        <taxon>Sordariomycetes</taxon>
        <taxon>Hypocreomycetidae</taxon>
        <taxon>Hypocreales</taxon>
        <taxon>Nectriaceae</taxon>
        <taxon>Neonectria</taxon>
    </lineage>
</organism>